<sequence>MLATHFPHLSLVDDWLYEELPNGTVEHIKQKNQVPVSQSGIIDAFSHIQDCPARTGVLLQQLLSMPPTDVWPYAEIFVQHFKSILDDKVPRYIQELYKKVWLRLNTVLPRCLWAITTHALIPHDHEDLFKLGLPAVVPKPQNNIVLDPLQVLRCHPGIF</sequence>
<gene>
    <name evidence="1" type="ORF">J437_LFUL015284</name>
</gene>
<reference evidence="1" key="2">
    <citation type="submission" date="2017-10" db="EMBL/GenBank/DDBJ databases">
        <title>Ladona fulva Genome sequencing and assembly.</title>
        <authorList>
            <person name="Murali S."/>
            <person name="Richards S."/>
            <person name="Bandaranaike D."/>
            <person name="Bellair M."/>
            <person name="Blankenburg K."/>
            <person name="Chao H."/>
            <person name="Dinh H."/>
            <person name="Doddapaneni H."/>
            <person name="Dugan-Rocha S."/>
            <person name="Elkadiri S."/>
            <person name="Gnanaolivu R."/>
            <person name="Hernandez B."/>
            <person name="Skinner E."/>
            <person name="Javaid M."/>
            <person name="Lee S."/>
            <person name="Li M."/>
            <person name="Ming W."/>
            <person name="Munidasa M."/>
            <person name="Muniz J."/>
            <person name="Nguyen L."/>
            <person name="Hughes D."/>
            <person name="Osuji N."/>
            <person name="Pu L.-L."/>
            <person name="Puazo M."/>
            <person name="Qu C."/>
            <person name="Quiroz J."/>
            <person name="Raj R."/>
            <person name="Weissenberger G."/>
            <person name="Xin Y."/>
            <person name="Zou X."/>
            <person name="Han Y."/>
            <person name="Worley K."/>
            <person name="Muzny D."/>
            <person name="Gibbs R."/>
        </authorList>
    </citation>
    <scope>NUCLEOTIDE SEQUENCE</scope>
    <source>
        <strain evidence="1">Sampled in the wild</strain>
    </source>
</reference>
<dbReference type="GO" id="GO:0034472">
    <property type="term" value="P:snRNA 3'-end processing"/>
    <property type="evidence" value="ECO:0007669"/>
    <property type="project" value="TreeGrafter"/>
</dbReference>
<name>A0A8K0KS16_LADFU</name>
<dbReference type="AlphaFoldDB" id="A0A8K0KS16"/>
<dbReference type="Proteomes" id="UP000792457">
    <property type="component" value="Unassembled WGS sequence"/>
</dbReference>
<dbReference type="Pfam" id="PF14750">
    <property type="entry name" value="INTS2"/>
    <property type="match status" value="1"/>
</dbReference>
<dbReference type="EMBL" id="KZ309420">
    <property type="protein sequence ID" value="KAG8238725.1"/>
    <property type="molecule type" value="Genomic_DNA"/>
</dbReference>
<feature type="non-terminal residue" evidence="1">
    <location>
        <position position="1"/>
    </location>
</feature>
<evidence type="ECO:0000313" key="1">
    <source>
        <dbReference type="EMBL" id="KAG8238725.1"/>
    </source>
</evidence>
<dbReference type="PANTHER" id="PTHR28608">
    <property type="entry name" value="INTEGRATOR COMPLEX SUBUNIT 2"/>
    <property type="match status" value="1"/>
</dbReference>
<dbReference type="GO" id="GO:0032039">
    <property type="term" value="C:integrator complex"/>
    <property type="evidence" value="ECO:0007669"/>
    <property type="project" value="InterPro"/>
</dbReference>
<proteinExistence type="predicted"/>
<keyword evidence="2" id="KW-1185">Reference proteome</keyword>
<organism evidence="1 2">
    <name type="scientific">Ladona fulva</name>
    <name type="common">Scarce chaser dragonfly</name>
    <name type="synonym">Libellula fulva</name>
    <dbReference type="NCBI Taxonomy" id="123851"/>
    <lineage>
        <taxon>Eukaryota</taxon>
        <taxon>Metazoa</taxon>
        <taxon>Ecdysozoa</taxon>
        <taxon>Arthropoda</taxon>
        <taxon>Hexapoda</taxon>
        <taxon>Insecta</taxon>
        <taxon>Pterygota</taxon>
        <taxon>Palaeoptera</taxon>
        <taxon>Odonata</taxon>
        <taxon>Epiprocta</taxon>
        <taxon>Anisoptera</taxon>
        <taxon>Libelluloidea</taxon>
        <taxon>Libellulidae</taxon>
        <taxon>Ladona</taxon>
    </lineage>
</organism>
<reference evidence="1" key="1">
    <citation type="submission" date="2013-04" db="EMBL/GenBank/DDBJ databases">
        <authorList>
            <person name="Qu J."/>
            <person name="Murali S.C."/>
            <person name="Bandaranaike D."/>
            <person name="Bellair M."/>
            <person name="Blankenburg K."/>
            <person name="Chao H."/>
            <person name="Dinh H."/>
            <person name="Doddapaneni H."/>
            <person name="Downs B."/>
            <person name="Dugan-Rocha S."/>
            <person name="Elkadiri S."/>
            <person name="Gnanaolivu R.D."/>
            <person name="Hernandez B."/>
            <person name="Javaid M."/>
            <person name="Jayaseelan J.C."/>
            <person name="Lee S."/>
            <person name="Li M."/>
            <person name="Ming W."/>
            <person name="Munidasa M."/>
            <person name="Muniz J."/>
            <person name="Nguyen L."/>
            <person name="Ongeri F."/>
            <person name="Osuji N."/>
            <person name="Pu L.-L."/>
            <person name="Puazo M."/>
            <person name="Qu C."/>
            <person name="Quiroz J."/>
            <person name="Raj R."/>
            <person name="Weissenberger G."/>
            <person name="Xin Y."/>
            <person name="Zou X."/>
            <person name="Han Y."/>
            <person name="Richards S."/>
            <person name="Worley K."/>
            <person name="Muzny D."/>
            <person name="Gibbs R."/>
        </authorList>
    </citation>
    <scope>NUCLEOTIDE SEQUENCE</scope>
    <source>
        <strain evidence="1">Sampled in the wild</strain>
    </source>
</reference>
<dbReference type="InterPro" id="IPR029321">
    <property type="entry name" value="INTS2"/>
</dbReference>
<evidence type="ECO:0000313" key="2">
    <source>
        <dbReference type="Proteomes" id="UP000792457"/>
    </source>
</evidence>
<dbReference type="PANTHER" id="PTHR28608:SF1">
    <property type="entry name" value="INTEGRATOR COMPLEX SUBUNIT 2"/>
    <property type="match status" value="1"/>
</dbReference>
<dbReference type="OrthoDB" id="70899at2759"/>
<comment type="caution">
    <text evidence="1">The sequence shown here is derived from an EMBL/GenBank/DDBJ whole genome shotgun (WGS) entry which is preliminary data.</text>
</comment>
<accession>A0A8K0KS16</accession>
<protein>
    <submittedName>
        <fullName evidence="1">Uncharacterized protein</fullName>
    </submittedName>
</protein>